<dbReference type="AlphaFoldDB" id="A0A1Y1W5Y8"/>
<keyword evidence="2" id="KW-1185">Reference proteome</keyword>
<dbReference type="GeneID" id="63800547"/>
<sequence>MCSWLGWRHSVFGRRCSSDHENAIVLWRRPAAVYPSKLPYMLLGRGASETRTAFHSCRYLKAVPRAVLLLLFCLKLRLFTSCASICRFISSIHLAPPCLPVLPSLVSRCAFATPTRPLSHWGSFRRSVSCAGRLFFFCHSIPLLRSQQFHPVCFAHLLLCAASTWPRHSSWAGKKRYAF</sequence>
<evidence type="ECO:0000313" key="1">
    <source>
        <dbReference type="EMBL" id="ORX68646.1"/>
    </source>
</evidence>
<name>A0A1Y1W5Y8_9FUNG</name>
<proteinExistence type="predicted"/>
<comment type="caution">
    <text evidence="1">The sequence shown here is derived from an EMBL/GenBank/DDBJ whole genome shotgun (WGS) entry which is preliminary data.</text>
</comment>
<dbReference type="EMBL" id="MCFD01000009">
    <property type="protein sequence ID" value="ORX68646.1"/>
    <property type="molecule type" value="Genomic_DNA"/>
</dbReference>
<dbReference type="RefSeq" id="XP_040742428.1">
    <property type="nucleotide sequence ID" value="XM_040883899.1"/>
</dbReference>
<dbReference type="Proteomes" id="UP000193922">
    <property type="component" value="Unassembled WGS sequence"/>
</dbReference>
<protein>
    <submittedName>
        <fullName evidence="1">Uncharacterized protein</fullName>
    </submittedName>
</protein>
<evidence type="ECO:0000313" key="2">
    <source>
        <dbReference type="Proteomes" id="UP000193922"/>
    </source>
</evidence>
<accession>A0A1Y1W5Y8</accession>
<organism evidence="1 2">
    <name type="scientific">Linderina pennispora</name>
    <dbReference type="NCBI Taxonomy" id="61395"/>
    <lineage>
        <taxon>Eukaryota</taxon>
        <taxon>Fungi</taxon>
        <taxon>Fungi incertae sedis</taxon>
        <taxon>Zoopagomycota</taxon>
        <taxon>Kickxellomycotina</taxon>
        <taxon>Kickxellomycetes</taxon>
        <taxon>Kickxellales</taxon>
        <taxon>Kickxellaceae</taxon>
        <taxon>Linderina</taxon>
    </lineage>
</organism>
<gene>
    <name evidence="1" type="ORF">DL89DRAFT_181326</name>
</gene>
<reference evidence="1 2" key="1">
    <citation type="submission" date="2016-07" db="EMBL/GenBank/DDBJ databases">
        <title>Pervasive Adenine N6-methylation of Active Genes in Fungi.</title>
        <authorList>
            <consortium name="DOE Joint Genome Institute"/>
            <person name="Mondo S.J."/>
            <person name="Dannebaum R.O."/>
            <person name="Kuo R.C."/>
            <person name="Labutti K."/>
            <person name="Haridas S."/>
            <person name="Kuo A."/>
            <person name="Salamov A."/>
            <person name="Ahrendt S.R."/>
            <person name="Lipzen A."/>
            <person name="Sullivan W."/>
            <person name="Andreopoulos W.B."/>
            <person name="Clum A."/>
            <person name="Lindquist E."/>
            <person name="Daum C."/>
            <person name="Ramamoorthy G.K."/>
            <person name="Gryganskyi A."/>
            <person name="Culley D."/>
            <person name="Magnuson J.K."/>
            <person name="James T.Y."/>
            <person name="O'Malley M.A."/>
            <person name="Stajich J.E."/>
            <person name="Spatafora J.W."/>
            <person name="Visel A."/>
            <person name="Grigoriev I.V."/>
        </authorList>
    </citation>
    <scope>NUCLEOTIDE SEQUENCE [LARGE SCALE GENOMIC DNA]</scope>
    <source>
        <strain evidence="1 2">ATCC 12442</strain>
    </source>
</reference>